<dbReference type="PANTHER" id="PTHR10658:SF54">
    <property type="entry name" value="CYTOPLASMIC PHOSPHATIDYLINOSITOL TRANSFER PROTEIN 1"/>
    <property type="match status" value="1"/>
</dbReference>
<evidence type="ECO:0000256" key="6">
    <source>
        <dbReference type="ARBA" id="ARBA00082927"/>
    </source>
</evidence>
<evidence type="ECO:0000256" key="5">
    <source>
        <dbReference type="ARBA" id="ARBA00068698"/>
    </source>
</evidence>
<dbReference type="EMBL" id="UFQT01000257">
    <property type="protein sequence ID" value="SSX22450.1"/>
    <property type="molecule type" value="Genomic_DNA"/>
</dbReference>
<organism evidence="9">
    <name type="scientific">Culicoides sonorensis</name>
    <name type="common">Biting midge</name>
    <dbReference type="NCBI Taxonomy" id="179676"/>
    <lineage>
        <taxon>Eukaryota</taxon>
        <taxon>Metazoa</taxon>
        <taxon>Ecdysozoa</taxon>
        <taxon>Arthropoda</taxon>
        <taxon>Hexapoda</taxon>
        <taxon>Insecta</taxon>
        <taxon>Pterygota</taxon>
        <taxon>Neoptera</taxon>
        <taxon>Endopterygota</taxon>
        <taxon>Diptera</taxon>
        <taxon>Nematocera</taxon>
        <taxon>Chironomoidea</taxon>
        <taxon>Ceratopogonidae</taxon>
        <taxon>Ceratopogoninae</taxon>
        <taxon>Culicoides</taxon>
        <taxon>Monoculicoides</taxon>
    </lineage>
</organism>
<evidence type="ECO:0000256" key="4">
    <source>
        <dbReference type="ARBA" id="ARBA00061154"/>
    </source>
</evidence>
<reference evidence="9" key="1">
    <citation type="submission" date="2018-07" db="EMBL/GenBank/DDBJ databases">
        <authorList>
            <person name="Quirk P.G."/>
            <person name="Krulwich T.A."/>
        </authorList>
    </citation>
    <scope>NUCLEOTIDE SEQUENCE</scope>
</reference>
<dbReference type="SUPFAM" id="SSF55961">
    <property type="entry name" value="Bet v1-like"/>
    <property type="match status" value="1"/>
</dbReference>
<evidence type="ECO:0000256" key="7">
    <source>
        <dbReference type="SAM" id="MobiDB-lite"/>
    </source>
</evidence>
<dbReference type="VEuPathDB" id="VectorBase:CSON015637"/>
<dbReference type="GO" id="GO:0035091">
    <property type="term" value="F:phosphatidylinositol binding"/>
    <property type="evidence" value="ECO:0007669"/>
    <property type="project" value="TreeGrafter"/>
</dbReference>
<dbReference type="FunFam" id="3.30.530.20:FF:000011">
    <property type="entry name" value="cytoplasmic phosphatidylinositol transfer protein 1 isoform X2"/>
    <property type="match status" value="1"/>
</dbReference>
<evidence type="ECO:0000313" key="9">
    <source>
        <dbReference type="EMBL" id="SSX22450.1"/>
    </source>
</evidence>
<keyword evidence="1" id="KW-0813">Transport</keyword>
<protein>
    <recommendedName>
        <fullName evidence="5">Cytoplasmic phosphatidylinositol transfer protein 1</fullName>
    </recommendedName>
    <alternativeName>
        <fullName evidence="6">Retinal degeneration B homolog beta</fullName>
    </alternativeName>
</protein>
<gene>
    <name evidence="9" type="primary">CSON015637</name>
</gene>
<dbReference type="InterPro" id="IPR001666">
    <property type="entry name" value="PI_transfer"/>
</dbReference>
<dbReference type="AlphaFoldDB" id="A0A336LXC2"/>
<evidence type="ECO:0000256" key="1">
    <source>
        <dbReference type="ARBA" id="ARBA00022448"/>
    </source>
</evidence>
<evidence type="ECO:0000256" key="2">
    <source>
        <dbReference type="ARBA" id="ARBA00023055"/>
    </source>
</evidence>
<dbReference type="Gene3D" id="3.30.530.20">
    <property type="match status" value="1"/>
</dbReference>
<dbReference type="GO" id="GO:0008526">
    <property type="term" value="F:phosphatidylinositol transfer activity"/>
    <property type="evidence" value="ECO:0007669"/>
    <property type="project" value="TreeGrafter"/>
</dbReference>
<dbReference type="InterPro" id="IPR023393">
    <property type="entry name" value="START-like_dom_sf"/>
</dbReference>
<comment type="similarity">
    <text evidence="4">Belongs to the PtdIns transfer protein family. PI transfer class IIB subfamily.</text>
</comment>
<sequence>MVLTKEYRCCMPITVEEYRTGQLYMIARHSLEQSEKGTGVEVIKVCMINFQNEDCEDEVNGKGRFTEKRIHLSSRLPYWVQSVCPQVFYVTEKAWNFYPYTLTEYTCSFIPKLYITIQTKYEDNNGTTENIFNLPGEKLAECQIDHIDIAFDELSAKHYKPEEDPKLFKSKVTNRGPLIEEWRRHDNPIMCSYKLVSVSFEVWGLQTKVETFIHSCIREILLLGHRQAFAWIDEWVNMTIDDVREYERRVQEETNIKVLNSPSLNSNAADDEDEFQDALP</sequence>
<evidence type="ECO:0000256" key="3">
    <source>
        <dbReference type="ARBA" id="ARBA00023121"/>
    </source>
</evidence>
<keyword evidence="2" id="KW-0445">Lipid transport</keyword>
<feature type="compositionally biased region" description="Acidic residues" evidence="7">
    <location>
        <begin position="269"/>
        <end position="280"/>
    </location>
</feature>
<dbReference type="InterPro" id="IPR055261">
    <property type="entry name" value="PI_transfer_N"/>
</dbReference>
<name>A0A336LXC2_CULSO</name>
<feature type="region of interest" description="Disordered" evidence="7">
    <location>
        <begin position="261"/>
        <end position="280"/>
    </location>
</feature>
<proteinExistence type="inferred from homology"/>
<dbReference type="PRINTS" id="PR00391">
    <property type="entry name" value="PITRANSFER"/>
</dbReference>
<keyword evidence="3" id="KW-0446">Lipid-binding</keyword>
<dbReference type="GO" id="GO:0005634">
    <property type="term" value="C:nucleus"/>
    <property type="evidence" value="ECO:0007669"/>
    <property type="project" value="UniProtKB-ARBA"/>
</dbReference>
<dbReference type="PANTHER" id="PTHR10658">
    <property type="entry name" value="PHOSPHATIDYLINOSITOL TRANSFER PROTEIN"/>
    <property type="match status" value="1"/>
</dbReference>
<dbReference type="Pfam" id="PF02121">
    <property type="entry name" value="IP_trans"/>
    <property type="match status" value="1"/>
</dbReference>
<accession>A0A336LXC2</accession>
<dbReference type="GO" id="GO:0005737">
    <property type="term" value="C:cytoplasm"/>
    <property type="evidence" value="ECO:0007669"/>
    <property type="project" value="UniProtKB-ARBA"/>
</dbReference>
<evidence type="ECO:0000259" key="8">
    <source>
        <dbReference type="Pfam" id="PF02121"/>
    </source>
</evidence>
<feature type="domain" description="Phosphatidylinositol transfer protein N-terminal" evidence="8">
    <location>
        <begin position="3"/>
        <end position="252"/>
    </location>
</feature>